<dbReference type="EMBL" id="CP003601">
    <property type="protein sequence ID" value="AFY96849.1"/>
    <property type="molecule type" value="Genomic_DNA"/>
</dbReference>
<accession>K9URH5</accession>
<proteinExistence type="predicted"/>
<keyword evidence="2" id="KW-1185">Reference proteome</keyword>
<dbReference type="AlphaFoldDB" id="K9URH5"/>
<keyword evidence="1" id="KW-0614">Plasmid</keyword>
<geneLocation type="plasmid" evidence="1 2">
    <name>pCHA6605.01</name>
</geneLocation>
<dbReference type="Proteomes" id="UP000010366">
    <property type="component" value="Plasmid pCHA6605.01"/>
</dbReference>
<gene>
    <name evidence="1" type="ORF">Cha6605_6004</name>
</gene>
<name>K9URH5_CHAP6</name>
<evidence type="ECO:0000313" key="2">
    <source>
        <dbReference type="Proteomes" id="UP000010366"/>
    </source>
</evidence>
<evidence type="ECO:0000313" key="1">
    <source>
        <dbReference type="EMBL" id="AFY96849.1"/>
    </source>
</evidence>
<reference evidence="1 2" key="1">
    <citation type="submission" date="2012-05" db="EMBL/GenBank/DDBJ databases">
        <title>Noncontiguous Finished plasmid 1 of genome of Chamaesiphon sp. PCC 6605.</title>
        <authorList>
            <consortium name="US DOE Joint Genome Institute"/>
            <person name="Gugger M."/>
            <person name="Coursin T."/>
            <person name="Rippka R."/>
            <person name="Tandeau De Marsac N."/>
            <person name="Huntemann M."/>
            <person name="Wei C.-L."/>
            <person name="Han J."/>
            <person name="Detter J.C."/>
            <person name="Han C."/>
            <person name="Tapia R."/>
            <person name="Chen A."/>
            <person name="Kyrpides N."/>
            <person name="Mavromatis K."/>
            <person name="Markowitz V."/>
            <person name="Szeto E."/>
            <person name="Ivanova N."/>
            <person name="Pagani I."/>
            <person name="Pati A."/>
            <person name="Goodwin L."/>
            <person name="Nordberg H.P."/>
            <person name="Cantor M.N."/>
            <person name="Hua S.X."/>
            <person name="Woyke T."/>
            <person name="Kerfeld C.A."/>
        </authorList>
    </citation>
    <scope>NUCLEOTIDE SEQUENCE [LARGE SCALE GENOMIC DNA]</scope>
    <source>
        <strain evidence="2">ATCC 27169 / PCC 6605</strain>
        <plasmid evidence="2">Plasmid pCHA6605.01</plasmid>
    </source>
</reference>
<organism evidence="1 2">
    <name type="scientific">Chamaesiphon minutus (strain ATCC 27169 / PCC 6605)</name>
    <dbReference type="NCBI Taxonomy" id="1173020"/>
    <lineage>
        <taxon>Bacteria</taxon>
        <taxon>Bacillati</taxon>
        <taxon>Cyanobacteriota</taxon>
        <taxon>Cyanophyceae</taxon>
        <taxon>Gomontiellales</taxon>
        <taxon>Chamaesiphonaceae</taxon>
        <taxon>Chamaesiphon</taxon>
    </lineage>
</organism>
<sequence length="39" mass="4620">MDIEADLPTDQSPESAEYLQFLESLMLDRQDYYQSDAQY</sequence>
<dbReference type="HOGENOM" id="CLU_216748_0_0_3"/>
<dbReference type="KEGG" id="cmp:Cha6605_6004"/>
<protein>
    <submittedName>
        <fullName evidence="1">Uncharacterized protein</fullName>
    </submittedName>
</protein>